<feature type="domain" description="C-type lectin" evidence="2">
    <location>
        <begin position="89"/>
        <end position="205"/>
    </location>
</feature>
<organism evidence="3 4">
    <name type="scientific">Mytilus coruscus</name>
    <name type="common">Sea mussel</name>
    <dbReference type="NCBI Taxonomy" id="42192"/>
    <lineage>
        <taxon>Eukaryota</taxon>
        <taxon>Metazoa</taxon>
        <taxon>Spiralia</taxon>
        <taxon>Lophotrochozoa</taxon>
        <taxon>Mollusca</taxon>
        <taxon>Bivalvia</taxon>
        <taxon>Autobranchia</taxon>
        <taxon>Pteriomorphia</taxon>
        <taxon>Mytilida</taxon>
        <taxon>Mytiloidea</taxon>
        <taxon>Mytilidae</taxon>
        <taxon>Mytilinae</taxon>
        <taxon>Mytilus</taxon>
    </lineage>
</organism>
<gene>
    <name evidence="3" type="ORF">MCOR_45296</name>
</gene>
<keyword evidence="1" id="KW-1015">Disulfide bond</keyword>
<dbReference type="PROSITE" id="PS00615">
    <property type="entry name" value="C_TYPE_LECTIN_1"/>
    <property type="match status" value="1"/>
</dbReference>
<reference evidence="3 4" key="1">
    <citation type="submission" date="2020-06" db="EMBL/GenBank/DDBJ databases">
        <authorList>
            <person name="Li R."/>
            <person name="Bekaert M."/>
        </authorList>
    </citation>
    <scope>NUCLEOTIDE SEQUENCE [LARGE SCALE GENOMIC DNA]</scope>
    <source>
        <strain evidence="4">wild</strain>
    </source>
</reference>
<accession>A0A6J8DUJ2</accession>
<evidence type="ECO:0000313" key="3">
    <source>
        <dbReference type="EMBL" id="CAC5412298.1"/>
    </source>
</evidence>
<dbReference type="InterPro" id="IPR018378">
    <property type="entry name" value="C-type_lectin_CS"/>
</dbReference>
<dbReference type="Gene3D" id="3.10.100.10">
    <property type="entry name" value="Mannose-Binding Protein A, subunit A"/>
    <property type="match status" value="1"/>
</dbReference>
<dbReference type="Proteomes" id="UP000507470">
    <property type="component" value="Unassembled WGS sequence"/>
</dbReference>
<evidence type="ECO:0000259" key="2">
    <source>
        <dbReference type="PROSITE" id="PS50041"/>
    </source>
</evidence>
<evidence type="ECO:0000313" key="4">
    <source>
        <dbReference type="Proteomes" id="UP000507470"/>
    </source>
</evidence>
<dbReference type="Pfam" id="PF00059">
    <property type="entry name" value="Lectin_C"/>
    <property type="match status" value="1"/>
</dbReference>
<dbReference type="InterPro" id="IPR016186">
    <property type="entry name" value="C-type_lectin-like/link_sf"/>
</dbReference>
<dbReference type="EMBL" id="CACVKT020007993">
    <property type="protein sequence ID" value="CAC5412298.1"/>
    <property type="molecule type" value="Genomic_DNA"/>
</dbReference>
<dbReference type="SMART" id="SM00034">
    <property type="entry name" value="CLECT"/>
    <property type="match status" value="1"/>
</dbReference>
<dbReference type="AlphaFoldDB" id="A0A6J8DUJ2"/>
<dbReference type="OrthoDB" id="6122709at2759"/>
<dbReference type="InterPro" id="IPR016187">
    <property type="entry name" value="CTDL_fold"/>
</dbReference>
<name>A0A6J8DUJ2_MYTCO</name>
<dbReference type="CDD" id="cd00037">
    <property type="entry name" value="CLECT"/>
    <property type="match status" value="1"/>
</dbReference>
<keyword evidence="4" id="KW-1185">Reference proteome</keyword>
<sequence>MNVLKHIFVTTKDRRILPSSTSVLKQITLSPAACASLCSIQETCCSASYDMKTKHCYLDESCCPKNESSIDAIMLKKTTDSFPNQWLQYGNKCLYFSKEEKTWDEARLTCKYNYGSRLVEVGSSSENDFLKNAATVYGQSYWLGGSDIQNEGTWMWVSSLTQFTFTDWSPTEPSKYEGEDCVRMTHPDLKWGDIYCSRQYRFICEQKVE</sequence>
<dbReference type="SUPFAM" id="SSF56436">
    <property type="entry name" value="C-type lectin-like"/>
    <property type="match status" value="1"/>
</dbReference>
<proteinExistence type="predicted"/>
<evidence type="ECO:0000256" key="1">
    <source>
        <dbReference type="ARBA" id="ARBA00023157"/>
    </source>
</evidence>
<dbReference type="PANTHER" id="PTHR22803">
    <property type="entry name" value="MANNOSE, PHOSPHOLIPASE, LECTIN RECEPTOR RELATED"/>
    <property type="match status" value="1"/>
</dbReference>
<dbReference type="InterPro" id="IPR001304">
    <property type="entry name" value="C-type_lectin-like"/>
</dbReference>
<dbReference type="PROSITE" id="PS50041">
    <property type="entry name" value="C_TYPE_LECTIN_2"/>
    <property type="match status" value="1"/>
</dbReference>
<protein>
    <submittedName>
        <fullName evidence="3">CLEC17A</fullName>
    </submittedName>
</protein>
<dbReference type="InterPro" id="IPR050111">
    <property type="entry name" value="C-type_lectin/snaclec_domain"/>
</dbReference>